<comment type="caution">
    <text evidence="2">Lacks conserved residue(s) required for the propagation of feature annotation.</text>
</comment>
<comment type="cofactor">
    <cofactor evidence="2">
        <name>Mg(2+)</name>
        <dbReference type="ChEBI" id="CHEBI:18420"/>
    </cofactor>
    <text evidence="2">Binds 2 magnesium ions per subunit.</text>
</comment>
<feature type="active site" evidence="2">
    <location>
        <position position="16"/>
    </location>
</feature>
<feature type="binding site" evidence="2">
    <location>
        <position position="33"/>
    </location>
    <ligand>
        <name>substrate</name>
    </ligand>
</feature>
<dbReference type="Proteomes" id="UP000253570">
    <property type="component" value="Unassembled WGS sequence"/>
</dbReference>
<dbReference type="GO" id="GO:0045547">
    <property type="term" value="F:ditrans,polycis-polyprenyl diphosphate synthase [(2E,6E)-farnesyl diphosphate specific] activity"/>
    <property type="evidence" value="ECO:0007669"/>
    <property type="project" value="TreeGrafter"/>
</dbReference>
<dbReference type="NCBIfam" id="TIGR00055">
    <property type="entry name" value="uppS"/>
    <property type="match status" value="1"/>
</dbReference>
<feature type="binding site" evidence="2">
    <location>
        <begin position="61"/>
        <end position="63"/>
    </location>
    <ligand>
        <name>substrate</name>
    </ligand>
</feature>
<feature type="binding site" evidence="2">
    <location>
        <position position="65"/>
    </location>
    <ligand>
        <name>substrate</name>
    </ligand>
</feature>
<accession>A0A368DKA6</accession>
<feature type="binding site" evidence="2">
    <location>
        <begin position="190"/>
        <end position="192"/>
    </location>
    <ligand>
        <name>substrate</name>
    </ligand>
</feature>
<comment type="similarity">
    <text evidence="2">Belongs to the UPP synthase family.</text>
</comment>
<feature type="binding site" evidence="2">
    <location>
        <position position="67"/>
    </location>
    <ligand>
        <name>substrate</name>
    </ligand>
</feature>
<dbReference type="CDD" id="cd00475">
    <property type="entry name" value="Cis_IPPS"/>
    <property type="match status" value="1"/>
</dbReference>
<feature type="active site" description="Proton acceptor" evidence="2">
    <location>
        <position position="64"/>
    </location>
</feature>
<feature type="binding site" evidence="2">
    <location>
        <position position="21"/>
    </location>
    <ligand>
        <name>substrate</name>
    </ligand>
</feature>
<dbReference type="FunFam" id="3.40.1180.10:FF:000001">
    <property type="entry name" value="(2E,6E)-farnesyl-diphosphate-specific ditrans,polycis-undecaprenyl-diphosphate synthase"/>
    <property type="match status" value="1"/>
</dbReference>
<dbReference type="PANTHER" id="PTHR10291:SF0">
    <property type="entry name" value="DEHYDRODOLICHYL DIPHOSPHATE SYNTHASE 2"/>
    <property type="match status" value="1"/>
</dbReference>
<keyword evidence="1 2" id="KW-0808">Transferase</keyword>
<feature type="binding site" evidence="2">
    <location>
        <position position="16"/>
    </location>
    <ligand>
        <name>Mg(2+)</name>
        <dbReference type="ChEBI" id="CHEBI:18420"/>
    </ligand>
</feature>
<organism evidence="3 4">
    <name type="scientific">PS1 clade bacterium</name>
    <dbReference type="NCBI Taxonomy" id="2175152"/>
    <lineage>
        <taxon>Bacteria</taxon>
        <taxon>Pseudomonadati</taxon>
        <taxon>Pseudomonadota</taxon>
        <taxon>Alphaproteobacteria</taxon>
        <taxon>PS1 clade</taxon>
    </lineage>
</organism>
<evidence type="ECO:0000313" key="3">
    <source>
        <dbReference type="EMBL" id="RCL71625.1"/>
    </source>
</evidence>
<evidence type="ECO:0000256" key="2">
    <source>
        <dbReference type="HAMAP-Rule" id="MF_01139"/>
    </source>
</evidence>
<comment type="function">
    <text evidence="2">Catalyzes the condensation of isopentenyl diphosphate (IPP) with allylic pyrophosphates generating different type of terpenoids.</text>
</comment>
<comment type="subunit">
    <text evidence="2">Homodimer.</text>
</comment>
<protein>
    <recommendedName>
        <fullName evidence="2">Isoprenyl transferase</fullName>
        <ecNumber evidence="2">2.5.1.-</ecNumber>
    </recommendedName>
</protein>
<dbReference type="InterPro" id="IPR036424">
    <property type="entry name" value="UPP_synth-like_sf"/>
</dbReference>
<keyword evidence="2" id="KW-0460">Magnesium</keyword>
<comment type="caution">
    <text evidence="3">The sequence shown here is derived from an EMBL/GenBank/DDBJ whole genome shotgun (WGS) entry which is preliminary data.</text>
</comment>
<dbReference type="EMBL" id="QOQD01000024">
    <property type="protein sequence ID" value="RCL71625.1"/>
    <property type="molecule type" value="Genomic_DNA"/>
</dbReference>
<dbReference type="InterPro" id="IPR018520">
    <property type="entry name" value="UPP_synth-like_CS"/>
</dbReference>
<dbReference type="PROSITE" id="PS01066">
    <property type="entry name" value="UPP_SYNTHASE"/>
    <property type="match status" value="1"/>
</dbReference>
<feature type="binding site" evidence="2">
    <location>
        <position position="203"/>
    </location>
    <ligand>
        <name>Mg(2+)</name>
        <dbReference type="ChEBI" id="CHEBI:18420"/>
    </ligand>
</feature>
<dbReference type="GO" id="GO:0016094">
    <property type="term" value="P:polyprenol biosynthetic process"/>
    <property type="evidence" value="ECO:0007669"/>
    <property type="project" value="TreeGrafter"/>
</dbReference>
<name>A0A368DKA6_9PROT</name>
<sequence length="237" mass="27064">MTNINNPPNHVAIIMDGNRRWAKQKDLDAVKGHEAGIKTLVSVAKAASDLKVKFLTLFSFSKENWNRPLTEVSQLMILMKTFSGEYLKDINKHNIKIKVIGDVEDLGSQQKNIINKVQEETKNNSGLLLLAAFNYSGRNDLKRAIDKILCDIENQKIKSNQLTELLVSDYLDTALIPDPDLIIRTGGEKRLSNFLLWQCAYSEFVFYETLWPDFNDALLKDALDQYHSRERRFGSSV</sequence>
<dbReference type="InterPro" id="IPR001441">
    <property type="entry name" value="UPP_synth-like"/>
</dbReference>
<dbReference type="HAMAP" id="MF_01139">
    <property type="entry name" value="ISPT"/>
    <property type="match status" value="1"/>
</dbReference>
<gene>
    <name evidence="3" type="primary">uppS</name>
    <name evidence="3" type="ORF">DBW71_06505</name>
</gene>
<dbReference type="EC" id="2.5.1.-" evidence="2"/>
<evidence type="ECO:0000313" key="4">
    <source>
        <dbReference type="Proteomes" id="UP000253570"/>
    </source>
</evidence>
<reference evidence="3 4" key="1">
    <citation type="journal article" date="2018" name="Microbiome">
        <title>Fine metagenomic profile of the Mediterranean stratified and mixed water columns revealed by assembly and recruitment.</title>
        <authorList>
            <person name="Haro-Moreno J.M."/>
            <person name="Lopez-Perez M."/>
            <person name="De La Torre J.R."/>
            <person name="Picazo A."/>
            <person name="Camacho A."/>
            <person name="Rodriguez-Valera F."/>
        </authorList>
    </citation>
    <scope>NUCLEOTIDE SEQUENCE [LARGE SCALE GENOMIC DNA]</scope>
    <source>
        <strain evidence="3">MED-G57</strain>
    </source>
</reference>
<dbReference type="PANTHER" id="PTHR10291">
    <property type="entry name" value="DEHYDRODOLICHYL DIPHOSPHATE SYNTHASE FAMILY MEMBER"/>
    <property type="match status" value="1"/>
</dbReference>
<dbReference type="Gene3D" id="3.40.1180.10">
    <property type="entry name" value="Decaprenyl diphosphate synthase-like"/>
    <property type="match status" value="1"/>
</dbReference>
<dbReference type="AlphaFoldDB" id="A0A368DKA6"/>
<feature type="binding site" evidence="2">
    <location>
        <position position="184"/>
    </location>
    <ligand>
        <name>substrate</name>
    </ligand>
</feature>
<dbReference type="GO" id="GO:0000287">
    <property type="term" value="F:magnesium ion binding"/>
    <property type="evidence" value="ECO:0007669"/>
    <property type="project" value="UniProtKB-UniRule"/>
</dbReference>
<feature type="binding site" evidence="2">
    <location>
        <begin position="17"/>
        <end position="20"/>
    </location>
    <ligand>
        <name>substrate</name>
    </ligand>
</feature>
<keyword evidence="2" id="KW-0479">Metal-binding</keyword>
<dbReference type="SUPFAM" id="SSF64005">
    <property type="entry name" value="Undecaprenyl diphosphate synthase"/>
    <property type="match status" value="1"/>
</dbReference>
<evidence type="ECO:0000256" key="1">
    <source>
        <dbReference type="ARBA" id="ARBA00022679"/>
    </source>
</evidence>
<proteinExistence type="inferred from homology"/>
<dbReference type="Pfam" id="PF01255">
    <property type="entry name" value="Prenyltransf"/>
    <property type="match status" value="1"/>
</dbReference>